<gene>
    <name evidence="8" type="ORF">QQF64_031284</name>
</gene>
<evidence type="ECO:0000256" key="5">
    <source>
        <dbReference type="ARBA" id="ARBA00022801"/>
    </source>
</evidence>
<protein>
    <recommendedName>
        <fullName evidence="7">Reverse transcriptase RNase H-like domain-containing protein</fullName>
    </recommendedName>
</protein>
<keyword evidence="4" id="KW-0255">Endonuclease</keyword>
<accession>A0ABR3MWL2</accession>
<evidence type="ECO:0000256" key="1">
    <source>
        <dbReference type="ARBA" id="ARBA00022679"/>
    </source>
</evidence>
<proteinExistence type="predicted"/>
<dbReference type="Pfam" id="PF17917">
    <property type="entry name" value="RT_RNaseH"/>
    <property type="match status" value="1"/>
</dbReference>
<keyword evidence="5" id="KW-0378">Hydrolase</keyword>
<comment type="caution">
    <text evidence="8">The sequence shown here is derived from an EMBL/GenBank/DDBJ whole genome shotgun (WGS) entry which is preliminary data.</text>
</comment>
<dbReference type="EMBL" id="JAYMGO010000008">
    <property type="protein sequence ID" value="KAL1268995.1"/>
    <property type="molecule type" value="Genomic_DNA"/>
</dbReference>
<keyword evidence="3" id="KW-0540">Nuclease</keyword>
<keyword evidence="6" id="KW-0695">RNA-directed DNA polymerase</keyword>
<evidence type="ECO:0000256" key="4">
    <source>
        <dbReference type="ARBA" id="ARBA00022759"/>
    </source>
</evidence>
<dbReference type="Proteomes" id="UP001558613">
    <property type="component" value="Unassembled WGS sequence"/>
</dbReference>
<dbReference type="PANTHER" id="PTHR37984">
    <property type="entry name" value="PROTEIN CBG26694"/>
    <property type="match status" value="1"/>
</dbReference>
<dbReference type="PANTHER" id="PTHR37984:SF5">
    <property type="entry name" value="PROTEIN NYNRIN-LIKE"/>
    <property type="match status" value="1"/>
</dbReference>
<evidence type="ECO:0000256" key="2">
    <source>
        <dbReference type="ARBA" id="ARBA00022695"/>
    </source>
</evidence>
<organism evidence="8 9">
    <name type="scientific">Cirrhinus molitorella</name>
    <name type="common">mud carp</name>
    <dbReference type="NCBI Taxonomy" id="172907"/>
    <lineage>
        <taxon>Eukaryota</taxon>
        <taxon>Metazoa</taxon>
        <taxon>Chordata</taxon>
        <taxon>Craniata</taxon>
        <taxon>Vertebrata</taxon>
        <taxon>Euteleostomi</taxon>
        <taxon>Actinopterygii</taxon>
        <taxon>Neopterygii</taxon>
        <taxon>Teleostei</taxon>
        <taxon>Ostariophysi</taxon>
        <taxon>Cypriniformes</taxon>
        <taxon>Cyprinidae</taxon>
        <taxon>Labeoninae</taxon>
        <taxon>Labeonini</taxon>
        <taxon>Cirrhinus</taxon>
    </lineage>
</organism>
<dbReference type="SUPFAM" id="SSF56672">
    <property type="entry name" value="DNA/RNA polymerases"/>
    <property type="match status" value="1"/>
</dbReference>
<feature type="domain" description="Reverse transcriptase RNase H-like" evidence="7">
    <location>
        <begin position="48"/>
        <end position="90"/>
    </location>
</feature>
<name>A0ABR3MWL2_9TELE</name>
<evidence type="ECO:0000256" key="3">
    <source>
        <dbReference type="ARBA" id="ARBA00022722"/>
    </source>
</evidence>
<evidence type="ECO:0000313" key="8">
    <source>
        <dbReference type="EMBL" id="KAL1268995.1"/>
    </source>
</evidence>
<keyword evidence="2" id="KW-0548">Nucleotidyltransferase</keyword>
<keyword evidence="9" id="KW-1185">Reference proteome</keyword>
<evidence type="ECO:0000256" key="6">
    <source>
        <dbReference type="ARBA" id="ARBA00022918"/>
    </source>
</evidence>
<evidence type="ECO:0000259" key="7">
    <source>
        <dbReference type="Pfam" id="PF17917"/>
    </source>
</evidence>
<dbReference type="InterPro" id="IPR050951">
    <property type="entry name" value="Retrovirus_Pol_polyprotein"/>
</dbReference>
<reference evidence="8 9" key="1">
    <citation type="submission" date="2023-09" db="EMBL/GenBank/DDBJ databases">
        <authorList>
            <person name="Wang M."/>
        </authorList>
    </citation>
    <scope>NUCLEOTIDE SEQUENCE [LARGE SCALE GENOMIC DNA]</scope>
    <source>
        <strain evidence="8">GT-2023</strain>
        <tissue evidence="8">Liver</tissue>
    </source>
</reference>
<sequence>MSSSIQHPYREANFSPSSRICQSQPSLCVDHGCKHHWTWGMHFTKTGKFSDYLYGGEFTVITDSNPLTYILTSAKLDATSYRWLSSLSMFNFKIQYRAGKRNLDADGLLRRPHDRPLDDFVSQKECERIKQFTLHHLAESGQPTILPAAVKALCERHQVYQSCGDSDLPCSQPTVFESLSLSVFAIPQEFQQEGAHGLPILPQMSKEELKEHQRADPELKEVIKYLESGKKPDGRVQPAEVASWLESGADLSLRTECNSEGSKTEEVCCISWHYLWTSER</sequence>
<evidence type="ECO:0000313" key="9">
    <source>
        <dbReference type="Proteomes" id="UP001558613"/>
    </source>
</evidence>
<dbReference type="InterPro" id="IPR043502">
    <property type="entry name" value="DNA/RNA_pol_sf"/>
</dbReference>
<dbReference type="InterPro" id="IPR041373">
    <property type="entry name" value="RT_RNaseH"/>
</dbReference>
<keyword evidence="1" id="KW-0808">Transferase</keyword>